<feature type="domain" description="Ig-like" evidence="2">
    <location>
        <begin position="29"/>
        <end position="96"/>
    </location>
</feature>
<evidence type="ECO:0000313" key="3">
    <source>
        <dbReference type="EMBL" id="PNJ68084.1"/>
    </source>
</evidence>
<dbReference type="InterPro" id="IPR007110">
    <property type="entry name" value="Ig-like_dom"/>
</dbReference>
<dbReference type="InterPro" id="IPR036179">
    <property type="entry name" value="Ig-like_dom_sf"/>
</dbReference>
<feature type="signal peptide" evidence="1">
    <location>
        <begin position="1"/>
        <end position="24"/>
    </location>
</feature>
<reference evidence="3" key="1">
    <citation type="submission" date="2017-12" db="EMBL/GenBank/DDBJ databases">
        <title>High-resolution comparative analysis of great ape genomes.</title>
        <authorList>
            <person name="Pollen A."/>
            <person name="Hastie A."/>
            <person name="Hormozdiari F."/>
            <person name="Dougherty M."/>
            <person name="Liu R."/>
            <person name="Chaisson M."/>
            <person name="Hoppe E."/>
            <person name="Hill C."/>
            <person name="Pang A."/>
            <person name="Hillier L."/>
            <person name="Baker C."/>
            <person name="Armstrong J."/>
            <person name="Shendure J."/>
            <person name="Paten B."/>
            <person name="Wilson R."/>
            <person name="Chao H."/>
            <person name="Schneider V."/>
            <person name="Ventura M."/>
            <person name="Kronenberg Z."/>
            <person name="Murali S."/>
            <person name="Gordon D."/>
            <person name="Cantsilieris S."/>
            <person name="Munson K."/>
            <person name="Nelson B."/>
            <person name="Raja A."/>
            <person name="Underwood J."/>
            <person name="Diekhans M."/>
            <person name="Fiddes I."/>
            <person name="Haussler D."/>
            <person name="Eichler E."/>
        </authorList>
    </citation>
    <scope>NUCLEOTIDE SEQUENCE [LARGE SCALE GENOMIC DNA]</scope>
    <source>
        <strain evidence="3">Susie</strain>
    </source>
</reference>
<dbReference type="PROSITE" id="PS50835">
    <property type="entry name" value="IG_LIKE"/>
    <property type="match status" value="1"/>
</dbReference>
<feature type="non-terminal residue" evidence="3">
    <location>
        <position position="96"/>
    </location>
</feature>
<name>A0A2J8WEB2_PONAB</name>
<comment type="caution">
    <text evidence="3">The sequence shown here is derived from an EMBL/GenBank/DDBJ whole genome shotgun (WGS) entry which is preliminary data.</text>
</comment>
<gene>
    <name evidence="3" type="ORF">CR201_G0011385</name>
</gene>
<evidence type="ECO:0000256" key="1">
    <source>
        <dbReference type="SAM" id="SignalP"/>
    </source>
</evidence>
<dbReference type="AlphaFoldDB" id="A0A2J8WEB2"/>
<organism evidence="3">
    <name type="scientific">Pongo abelii</name>
    <name type="common">Sumatran orangutan</name>
    <name type="synonym">Pongo pygmaeus abelii</name>
    <dbReference type="NCBI Taxonomy" id="9601"/>
    <lineage>
        <taxon>Eukaryota</taxon>
        <taxon>Metazoa</taxon>
        <taxon>Chordata</taxon>
        <taxon>Craniata</taxon>
        <taxon>Vertebrata</taxon>
        <taxon>Euteleostomi</taxon>
        <taxon>Mammalia</taxon>
        <taxon>Eutheria</taxon>
        <taxon>Euarchontoglires</taxon>
        <taxon>Primates</taxon>
        <taxon>Haplorrhini</taxon>
        <taxon>Catarrhini</taxon>
        <taxon>Hominidae</taxon>
        <taxon>Pongo</taxon>
    </lineage>
</organism>
<sequence>MEPLLPGRGLIVSLIFFLLKFSTAIEIPPSVQQVPTIIKQSKVQVAFPFDDYFQIECEAKGNPEPTFSWTKDGNPFYFTDHRIITSNNSGTFRIPN</sequence>
<dbReference type="Gene3D" id="2.60.40.10">
    <property type="entry name" value="Immunoglobulins"/>
    <property type="match status" value="1"/>
</dbReference>
<dbReference type="Pfam" id="PF13927">
    <property type="entry name" value="Ig_3"/>
    <property type="match status" value="1"/>
</dbReference>
<dbReference type="EMBL" id="NDHI03003394">
    <property type="protein sequence ID" value="PNJ68084.1"/>
    <property type="molecule type" value="Genomic_DNA"/>
</dbReference>
<feature type="chain" id="PRO_5014322414" evidence="1">
    <location>
        <begin position="25"/>
        <end position="96"/>
    </location>
</feature>
<evidence type="ECO:0000259" key="2">
    <source>
        <dbReference type="PROSITE" id="PS50835"/>
    </source>
</evidence>
<dbReference type="InterPro" id="IPR013783">
    <property type="entry name" value="Ig-like_fold"/>
</dbReference>
<keyword evidence="1" id="KW-0732">Signal</keyword>
<accession>A0A2J8WEB2</accession>
<proteinExistence type="predicted"/>
<protein>
    <submittedName>
        <fullName evidence="3">CHL1 isoform 12</fullName>
    </submittedName>
</protein>
<dbReference type="SUPFAM" id="SSF48726">
    <property type="entry name" value="Immunoglobulin"/>
    <property type="match status" value="1"/>
</dbReference>